<dbReference type="EMBL" id="LN899824">
    <property type="protein sequence ID" value="CUV28270.1"/>
    <property type="molecule type" value="Genomic_DNA"/>
</dbReference>
<gene>
    <name evidence="5" type="primary">kefF</name>
    <name evidence="3" type="ORF">PSS4_v1_1290036</name>
    <name evidence="10" type="ORF">RD1301_v1_320010</name>
    <name evidence="4" type="ORF">RUN1744_v1_40010</name>
    <name evidence="5" type="ORF">RUN1985_v1_190064</name>
    <name evidence="9" type="ORF">RUN215_v1_100021</name>
    <name evidence="6" type="ORF">TD1301_v1_3330007</name>
    <name evidence="7" type="ORF">TF3108_v1_50057</name>
    <name evidence="8" type="ORF">TO10_v1_10065</name>
</gene>
<feature type="domain" description="Flavodoxin-like fold" evidence="2">
    <location>
        <begin position="39"/>
        <end position="205"/>
    </location>
</feature>
<dbReference type="GO" id="GO:0010181">
    <property type="term" value="F:FMN binding"/>
    <property type="evidence" value="ECO:0007669"/>
    <property type="project" value="TreeGrafter"/>
</dbReference>
<dbReference type="EMBL" id="LN899825">
    <property type="protein sequence ID" value="CUV37376.1"/>
    <property type="molecule type" value="Genomic_DNA"/>
</dbReference>
<evidence type="ECO:0000313" key="10">
    <source>
        <dbReference type="EMBL" id="CUV59216.1"/>
    </source>
</evidence>
<dbReference type="GO" id="GO:0009055">
    <property type="term" value="F:electron transfer activity"/>
    <property type="evidence" value="ECO:0007669"/>
    <property type="project" value="TreeGrafter"/>
</dbReference>
<keyword evidence="1" id="KW-0560">Oxidoreductase</keyword>
<dbReference type="PANTHER" id="PTHR47307">
    <property type="entry name" value="GLUTATHIONE-REGULATED POTASSIUM-EFFLUX SYSTEM ANCILLARY PROTEIN KEFG"/>
    <property type="match status" value="1"/>
</dbReference>
<dbReference type="SUPFAM" id="SSF52218">
    <property type="entry name" value="Flavoproteins"/>
    <property type="match status" value="1"/>
</dbReference>
<evidence type="ECO:0000256" key="1">
    <source>
        <dbReference type="ARBA" id="ARBA00023002"/>
    </source>
</evidence>
<accession>A0A0S4V1P9</accession>
<protein>
    <submittedName>
        <fullName evidence="5">Glutathione-regulated potassium-efflux system ancillary protein KefF</fullName>
    </submittedName>
</protein>
<evidence type="ECO:0000313" key="3">
    <source>
        <dbReference type="EMBL" id="CUV19988.1"/>
    </source>
</evidence>
<dbReference type="EMBL" id="LN899820">
    <property type="protein sequence ID" value="CUV53232.1"/>
    <property type="molecule type" value="Genomic_DNA"/>
</dbReference>
<evidence type="ECO:0000313" key="6">
    <source>
        <dbReference type="EMBL" id="CUV37376.1"/>
    </source>
</evidence>
<dbReference type="InterPro" id="IPR029039">
    <property type="entry name" value="Flavoprotein-like_sf"/>
</dbReference>
<dbReference type="GO" id="GO:0003955">
    <property type="term" value="F:NAD(P)H dehydrogenase (quinone) activity"/>
    <property type="evidence" value="ECO:0007669"/>
    <property type="project" value="TreeGrafter"/>
</dbReference>
<name>A0A0S4V1P9_RALSL</name>
<reference evidence="5" key="1">
    <citation type="submission" date="2015-10" db="EMBL/GenBank/DDBJ databases">
        <authorList>
            <person name="Gilbert D.G."/>
        </authorList>
    </citation>
    <scope>NUCLEOTIDE SEQUENCE</scope>
    <source>
        <strain evidence="5">Phyl III-seqv23</strain>
    </source>
</reference>
<dbReference type="AlphaFoldDB" id="A0A0S4V1P9"/>
<dbReference type="InterPro" id="IPR003680">
    <property type="entry name" value="Flavodoxin_fold"/>
</dbReference>
<proteinExistence type="predicted"/>
<evidence type="ECO:0000313" key="9">
    <source>
        <dbReference type="EMBL" id="CUV53232.1"/>
    </source>
</evidence>
<dbReference type="Gene3D" id="3.40.50.360">
    <property type="match status" value="1"/>
</dbReference>
<evidence type="ECO:0000313" key="4">
    <source>
        <dbReference type="EMBL" id="CUV21555.1"/>
    </source>
</evidence>
<sequence length="216" mass="24132">MHHPIRQSTPSRRATIAVRRCVIKTHRLLTFPIPMHPPRILVIYAHPAPRRSRANKPLARMLAGLPGVALHDLYWHYPEFDIDARAEQQALEAADLVVLQFPVQWYATPSLLKEWLDVVLEMGWAYGPGGTALRGKHMLVLATTGGRAHAYSRDGIHGHAFDLFLLPLQQTAALCGMHWLPPHVLHDADDASPEVLDAHLEQVRASLQPWLAAVPA</sequence>
<dbReference type="InterPro" id="IPR046980">
    <property type="entry name" value="KefG/KefF"/>
</dbReference>
<evidence type="ECO:0000313" key="8">
    <source>
        <dbReference type="EMBL" id="CUV43164.1"/>
    </source>
</evidence>
<dbReference type="Pfam" id="PF02525">
    <property type="entry name" value="Flavodoxin_2"/>
    <property type="match status" value="1"/>
</dbReference>
<dbReference type="EMBL" id="LN899822">
    <property type="protein sequence ID" value="CUV59216.1"/>
    <property type="molecule type" value="Genomic_DNA"/>
</dbReference>
<dbReference type="EMBL" id="LN899826">
    <property type="protein sequence ID" value="CUV37936.1"/>
    <property type="molecule type" value="Genomic_DNA"/>
</dbReference>
<evidence type="ECO:0000259" key="2">
    <source>
        <dbReference type="Pfam" id="PF02525"/>
    </source>
</evidence>
<dbReference type="EMBL" id="LN899821">
    <property type="protein sequence ID" value="CUV19988.1"/>
    <property type="molecule type" value="Genomic_DNA"/>
</dbReference>
<dbReference type="EMBL" id="LN899823">
    <property type="protein sequence ID" value="CUV21555.1"/>
    <property type="molecule type" value="Genomic_DNA"/>
</dbReference>
<evidence type="ECO:0000313" key="7">
    <source>
        <dbReference type="EMBL" id="CUV37936.1"/>
    </source>
</evidence>
<dbReference type="PANTHER" id="PTHR47307:SF2">
    <property type="entry name" value="GLUTATHIONE-REGULATED POTASSIUM-EFFLUX SYSTEM ANCILLARY PROTEIN KEFF"/>
    <property type="match status" value="1"/>
</dbReference>
<organism evidence="5">
    <name type="scientific">Ralstonia solanacearum</name>
    <name type="common">Pseudomonas solanacearum</name>
    <dbReference type="NCBI Taxonomy" id="305"/>
    <lineage>
        <taxon>Bacteria</taxon>
        <taxon>Pseudomonadati</taxon>
        <taxon>Pseudomonadota</taxon>
        <taxon>Betaproteobacteria</taxon>
        <taxon>Burkholderiales</taxon>
        <taxon>Burkholderiaceae</taxon>
        <taxon>Ralstonia</taxon>
        <taxon>Ralstonia solanacearum species complex</taxon>
    </lineage>
</organism>
<dbReference type="EMBL" id="LN899827">
    <property type="protein sequence ID" value="CUV43164.1"/>
    <property type="molecule type" value="Genomic_DNA"/>
</dbReference>
<evidence type="ECO:0000313" key="5">
    <source>
        <dbReference type="EMBL" id="CUV28270.1"/>
    </source>
</evidence>